<dbReference type="InterPro" id="IPR011044">
    <property type="entry name" value="Quino_amine_DH_bsu"/>
</dbReference>
<reference evidence="2 3" key="1">
    <citation type="journal article" date="2015" name="Sci. Rep.">
        <title>Unraveling adaptation of Pontibacter korlensis to radiation and infertility in desert through complete genome and comparative transcriptomic analysis.</title>
        <authorList>
            <person name="Dai J."/>
            <person name="Dai W."/>
            <person name="Qiu C."/>
            <person name="Yang Z."/>
            <person name="Zhang Y."/>
            <person name="Zhou M."/>
            <person name="Zhang L."/>
            <person name="Fang C."/>
            <person name="Gao Q."/>
            <person name="Yang Q."/>
            <person name="Li X."/>
            <person name="Wang Z."/>
            <person name="Wang Z."/>
            <person name="Jia Z."/>
            <person name="Chen X."/>
        </authorList>
    </citation>
    <scope>NUCLEOTIDE SEQUENCE [LARGE SCALE GENOMIC DNA]</scope>
    <source>
        <strain evidence="2 3">X14-1T</strain>
    </source>
</reference>
<keyword evidence="3" id="KW-1185">Reference proteome</keyword>
<dbReference type="AlphaFoldDB" id="A0A0E3V060"/>
<dbReference type="SUPFAM" id="SSF101898">
    <property type="entry name" value="NHL repeat"/>
    <property type="match status" value="1"/>
</dbReference>
<sequence length="660" mass="71854">MRKLTYAVLLWLVIACLSPGWAQRTASGKFTNLGPQVYASLIQGSVFADDASGKSYAYTVVRGRPAHFVGYSLDPLKLVVDAALPDTDGSWDVEVSTDGTVYIAAANGVLFRHVPGTDSVTSLGTVLPGEKVIWDLAAGKDGEIFGGTYPGCRVFRYHPKDGFSDVGRGPLVENENYVRSVIYHQGTGKVYAGIASHSAMVELDPKTGAKKQLLPDQDRDQEAIYHINLVHGLKGGDRVFGWLTGPTERVTTIYNLKTKEFEGYMPTMDVKSLIKAPKGSKVYYTAGKKLYEMDYAAKAPQPKELASTEGEAKTVRWGKNGLLYVLTGSKHIHTFNPKTGKLTTEKLAIPGQPIDIQSIGIGPNGLVWSGGYLAGGHATYNPVTGENKQLPGLDQTEGLANLGSEIYFGIYAKARLYAYDTQKPWNLKQNNPRLLGQIKGQDRPFAVLGLEKLNKVLFGTVPGYGQLGGALVEYDVAADKLETITNLIPDQSIVSLVEAGDIVIGGTSIFGGLGGKPTQPEGKVFGWDPVRKQKTFELVPVPGTMAITGLMKGPDGNIWGFADGDLFILDVAKRSVIYTHRLFEIHTRPSHIWRSAFMVEHPSGAVYATVNGKFLKINPKTMQVTQLEENVGMPVMGDKGRIYFKRGMDLWQYEPEAAVE</sequence>
<evidence type="ECO:0000313" key="2">
    <source>
        <dbReference type="EMBL" id="AKD05931.1"/>
    </source>
</evidence>
<dbReference type="Gene3D" id="2.130.10.10">
    <property type="entry name" value="YVTN repeat-like/Quinoprotein amine dehydrogenase"/>
    <property type="match status" value="1"/>
</dbReference>
<evidence type="ECO:0000313" key="3">
    <source>
        <dbReference type="Proteomes" id="UP000033109"/>
    </source>
</evidence>
<dbReference type="EMBL" id="CP009621">
    <property type="protein sequence ID" value="AKD05931.1"/>
    <property type="molecule type" value="Genomic_DNA"/>
</dbReference>
<keyword evidence="1" id="KW-0732">Signal</keyword>
<feature type="signal peptide" evidence="1">
    <location>
        <begin position="1"/>
        <end position="22"/>
    </location>
</feature>
<dbReference type="STRING" id="400092.PKOR_22880"/>
<dbReference type="Proteomes" id="UP000033109">
    <property type="component" value="Chromosome"/>
</dbReference>
<accession>A0A0E3V060</accession>
<proteinExistence type="predicted"/>
<dbReference type="PROSITE" id="PS51257">
    <property type="entry name" value="PROKAR_LIPOPROTEIN"/>
    <property type="match status" value="1"/>
</dbReference>
<name>A0A0E3V060_9BACT</name>
<dbReference type="SUPFAM" id="SSF50969">
    <property type="entry name" value="YVTN repeat-like/Quinoprotein amine dehydrogenase"/>
    <property type="match status" value="1"/>
</dbReference>
<evidence type="ECO:0000256" key="1">
    <source>
        <dbReference type="SAM" id="SignalP"/>
    </source>
</evidence>
<dbReference type="PATRIC" id="fig|400092.3.peg.5042"/>
<dbReference type="KEGG" id="pko:PKOR_22880"/>
<organism evidence="2 3">
    <name type="scientific">Pontibacter korlensis</name>
    <dbReference type="NCBI Taxonomy" id="400092"/>
    <lineage>
        <taxon>Bacteria</taxon>
        <taxon>Pseudomonadati</taxon>
        <taxon>Bacteroidota</taxon>
        <taxon>Cytophagia</taxon>
        <taxon>Cytophagales</taxon>
        <taxon>Hymenobacteraceae</taxon>
        <taxon>Pontibacter</taxon>
    </lineage>
</organism>
<dbReference type="InterPro" id="IPR015943">
    <property type="entry name" value="WD40/YVTN_repeat-like_dom_sf"/>
</dbReference>
<protein>
    <submittedName>
        <fullName evidence="2">Uncharacterized protein</fullName>
    </submittedName>
</protein>
<feature type="chain" id="PRO_5002413694" evidence="1">
    <location>
        <begin position="23"/>
        <end position="660"/>
    </location>
</feature>
<dbReference type="HOGENOM" id="CLU_013714_0_0_10"/>
<gene>
    <name evidence="2" type="ORF">PKOR_22880</name>
</gene>